<comment type="caution">
    <text evidence="1">The sequence shown here is derived from an EMBL/GenBank/DDBJ whole genome shotgun (WGS) entry which is preliminary data.</text>
</comment>
<proteinExistence type="predicted"/>
<evidence type="ECO:0008006" key="3">
    <source>
        <dbReference type="Google" id="ProtNLM"/>
    </source>
</evidence>
<dbReference type="NCBIfam" id="TIGR02683">
    <property type="entry name" value="upstrm_HI1419"/>
    <property type="match status" value="1"/>
</dbReference>
<dbReference type="PANTHER" id="PTHR41791">
    <property type="entry name" value="SSL7039 PROTEIN"/>
    <property type="match status" value="1"/>
</dbReference>
<dbReference type="PANTHER" id="PTHR41791:SF1">
    <property type="entry name" value="SSL7039 PROTEIN"/>
    <property type="match status" value="1"/>
</dbReference>
<reference evidence="1 2" key="1">
    <citation type="submission" date="2020-01" db="EMBL/GenBank/DDBJ databases">
        <title>Draft genome sequence of Cand. Neptunochlamydia vexilliferae K9.</title>
        <authorList>
            <person name="Schulz F."/>
            <person name="Koestlbacher S."/>
            <person name="Wascher F."/>
            <person name="Pizzetti I."/>
            <person name="Horn M."/>
        </authorList>
    </citation>
    <scope>NUCLEOTIDE SEQUENCE [LARGE SCALE GENOMIC DNA]</scope>
    <source>
        <strain evidence="1 2">K9</strain>
    </source>
</reference>
<accession>A0ABS0AZQ9</accession>
<dbReference type="Proteomes" id="UP001194714">
    <property type="component" value="Unassembled WGS sequence"/>
</dbReference>
<gene>
    <name evidence="1" type="ORF">NEPTK9_001152</name>
</gene>
<protein>
    <recommendedName>
        <fullName evidence="3">Addiction module killer protein</fullName>
    </recommendedName>
</protein>
<dbReference type="InterPro" id="IPR014056">
    <property type="entry name" value="TypeIITA-like_toxin_pred"/>
</dbReference>
<keyword evidence="2" id="KW-1185">Reference proteome</keyword>
<sequence>MRIHYGPGIRVYYSRVGNKVILLLCGGDKGSQTKDIKKAKEFLQDYKGKED</sequence>
<dbReference type="EMBL" id="JAAEJV010000031">
    <property type="protein sequence ID" value="MBF5059636.1"/>
    <property type="molecule type" value="Genomic_DNA"/>
</dbReference>
<evidence type="ECO:0000313" key="1">
    <source>
        <dbReference type="EMBL" id="MBF5059636.1"/>
    </source>
</evidence>
<name>A0ABS0AZQ9_9BACT</name>
<evidence type="ECO:0000313" key="2">
    <source>
        <dbReference type="Proteomes" id="UP001194714"/>
    </source>
</evidence>
<organism evidence="1 2">
    <name type="scientific">Candidatus Neptunichlamydia vexilliferae</name>
    <dbReference type="NCBI Taxonomy" id="1651774"/>
    <lineage>
        <taxon>Bacteria</taxon>
        <taxon>Pseudomonadati</taxon>
        <taxon>Chlamydiota</taxon>
        <taxon>Chlamydiia</taxon>
        <taxon>Parachlamydiales</taxon>
        <taxon>Simkaniaceae</taxon>
        <taxon>Candidatus Neptunichlamydia</taxon>
    </lineage>
</organism>